<evidence type="ECO:0000256" key="2">
    <source>
        <dbReference type="ARBA" id="ARBA00022617"/>
    </source>
</evidence>
<accession>A0ABX1C101</accession>
<evidence type="ECO:0000313" key="9">
    <source>
        <dbReference type="EMBL" id="NJQ03600.1"/>
    </source>
</evidence>
<feature type="compositionally biased region" description="Polar residues" evidence="8">
    <location>
        <begin position="271"/>
        <end position="298"/>
    </location>
</feature>
<dbReference type="PROSITE" id="PS00086">
    <property type="entry name" value="CYTOCHROME_P450"/>
    <property type="match status" value="1"/>
</dbReference>
<keyword evidence="6 7" id="KW-0503">Monooxygenase</keyword>
<evidence type="ECO:0000256" key="6">
    <source>
        <dbReference type="ARBA" id="ARBA00023033"/>
    </source>
</evidence>
<dbReference type="InterPro" id="IPR036396">
    <property type="entry name" value="Cyt_P450_sf"/>
</dbReference>
<feature type="region of interest" description="Disordered" evidence="8">
    <location>
        <begin position="1"/>
        <end position="74"/>
    </location>
</feature>
<keyword evidence="5 7" id="KW-0408">Iron</keyword>
<keyword evidence="2 7" id="KW-0349">Heme</keyword>
<dbReference type="InterPro" id="IPR001128">
    <property type="entry name" value="Cyt_P450"/>
</dbReference>
<dbReference type="PRINTS" id="PR00463">
    <property type="entry name" value="EP450I"/>
</dbReference>
<feature type="region of interest" description="Disordered" evidence="8">
    <location>
        <begin position="271"/>
        <end position="301"/>
    </location>
</feature>
<evidence type="ECO:0000256" key="7">
    <source>
        <dbReference type="RuleBase" id="RU000461"/>
    </source>
</evidence>
<comment type="similarity">
    <text evidence="1 7">Belongs to the cytochrome P450 family.</text>
</comment>
<feature type="region of interest" description="Disordered" evidence="8">
    <location>
        <begin position="499"/>
        <end position="543"/>
    </location>
</feature>
<dbReference type="RefSeq" id="WP_168104226.1">
    <property type="nucleotide sequence ID" value="NZ_JAATEN010000027.1"/>
</dbReference>
<dbReference type="InterPro" id="IPR017972">
    <property type="entry name" value="Cyt_P450_CS"/>
</dbReference>
<name>A0ABX1C101_9ACTN</name>
<sequence length="543" mass="60093">MAPRFFRQSAPARTPAPTGASARAEAASGAAARPSTDPSPSGSPSGPSPSAAPRPIPTARPSRRADGSRPRFSSDQVGFLEQAADRYGDIFRFRLFGMPVIVLNNPDHIHQVLVGNRHKYDKEVLLYKLVRPVLRNGLITNPGGALYMRQRRMMQPAFRPAVVARFGEGMTDETTRMLDAWGERYRPGEVADLSQEFSELTLHIVTRTLFSAQVGETARRFAAAFTETNDILGRFFRFPFPPLSVPTPAHRRLREAIGRMDACVSEFIEHSTTTRPAEQTDGQTAQAGQDGTSGSPSRGGQDIDLLHLLMNAVDEEDGGSMDLEQLHHEVLNIVVGAYETTTNAMAWTFQVLAEQPEIEARLHEEVDTVLAGRPPTMDDLRSTPYARRVVEETLRMYSPAWQFMRRAREEDTVGGHRIPAGANIYMNSYLLHRRPEYWENPEVFDPDRFTPERSAGRHKHAYMPFGAGERICIGQHFALVELHLVLLTIAQRYRFTRPAGQPPVKPKPLTTLHPGGGVHLEVRPRATGDGGTGLPGADGRAAS</sequence>
<dbReference type="Proteomes" id="UP000695264">
    <property type="component" value="Unassembled WGS sequence"/>
</dbReference>
<dbReference type="Gene3D" id="1.10.630.10">
    <property type="entry name" value="Cytochrome P450"/>
    <property type="match status" value="1"/>
</dbReference>
<evidence type="ECO:0000256" key="8">
    <source>
        <dbReference type="SAM" id="MobiDB-lite"/>
    </source>
</evidence>
<dbReference type="InterPro" id="IPR050196">
    <property type="entry name" value="Cytochrome_P450_Monoox"/>
</dbReference>
<dbReference type="PRINTS" id="PR00385">
    <property type="entry name" value="P450"/>
</dbReference>
<dbReference type="Pfam" id="PF00067">
    <property type="entry name" value="p450"/>
    <property type="match status" value="1"/>
</dbReference>
<evidence type="ECO:0000256" key="4">
    <source>
        <dbReference type="ARBA" id="ARBA00023002"/>
    </source>
</evidence>
<evidence type="ECO:0000313" key="10">
    <source>
        <dbReference type="Proteomes" id="UP000695264"/>
    </source>
</evidence>
<evidence type="ECO:0000256" key="3">
    <source>
        <dbReference type="ARBA" id="ARBA00022723"/>
    </source>
</evidence>
<dbReference type="InterPro" id="IPR002401">
    <property type="entry name" value="Cyt_P450_E_grp-I"/>
</dbReference>
<protein>
    <submittedName>
        <fullName evidence="9">Cytochrome P450</fullName>
    </submittedName>
</protein>
<dbReference type="PANTHER" id="PTHR24291:SF50">
    <property type="entry name" value="BIFUNCTIONAL ALBAFLAVENONE MONOOXYGENASE_TERPENE SYNTHASE"/>
    <property type="match status" value="1"/>
</dbReference>
<keyword evidence="10" id="KW-1185">Reference proteome</keyword>
<feature type="compositionally biased region" description="Pro residues" evidence="8">
    <location>
        <begin position="46"/>
        <end position="58"/>
    </location>
</feature>
<keyword evidence="4 7" id="KW-0560">Oxidoreductase</keyword>
<keyword evidence="3 7" id="KW-0479">Metal-binding</keyword>
<reference evidence="9 10" key="1">
    <citation type="submission" date="2020-03" db="EMBL/GenBank/DDBJ databases">
        <title>WGS of actinomycetes isolated from Thailand.</title>
        <authorList>
            <person name="Thawai C."/>
        </authorList>
    </citation>
    <scope>NUCLEOTIDE SEQUENCE [LARGE SCALE GENOMIC DNA]</scope>
    <source>
        <strain evidence="9 10">PLAI 1-29</strain>
    </source>
</reference>
<evidence type="ECO:0000256" key="5">
    <source>
        <dbReference type="ARBA" id="ARBA00023004"/>
    </source>
</evidence>
<dbReference type="PANTHER" id="PTHR24291">
    <property type="entry name" value="CYTOCHROME P450 FAMILY 4"/>
    <property type="match status" value="1"/>
</dbReference>
<comment type="caution">
    <text evidence="9">The sequence shown here is derived from an EMBL/GenBank/DDBJ whole genome shotgun (WGS) entry which is preliminary data.</text>
</comment>
<organism evidence="9 10">
    <name type="scientific">Streptomyces zingiberis</name>
    <dbReference type="NCBI Taxonomy" id="2053010"/>
    <lineage>
        <taxon>Bacteria</taxon>
        <taxon>Bacillati</taxon>
        <taxon>Actinomycetota</taxon>
        <taxon>Actinomycetes</taxon>
        <taxon>Kitasatosporales</taxon>
        <taxon>Streptomycetaceae</taxon>
        <taxon>Streptomyces</taxon>
    </lineage>
</organism>
<feature type="compositionally biased region" description="Low complexity" evidence="8">
    <location>
        <begin position="15"/>
        <end position="45"/>
    </location>
</feature>
<dbReference type="CDD" id="cd20620">
    <property type="entry name" value="CYP132-like"/>
    <property type="match status" value="1"/>
</dbReference>
<proteinExistence type="inferred from homology"/>
<gene>
    <name evidence="9" type="ORF">HCK00_24540</name>
</gene>
<evidence type="ECO:0000256" key="1">
    <source>
        <dbReference type="ARBA" id="ARBA00010617"/>
    </source>
</evidence>
<dbReference type="SUPFAM" id="SSF48264">
    <property type="entry name" value="Cytochrome P450"/>
    <property type="match status" value="1"/>
</dbReference>
<dbReference type="EMBL" id="JAATEN010000027">
    <property type="protein sequence ID" value="NJQ03600.1"/>
    <property type="molecule type" value="Genomic_DNA"/>
</dbReference>